<protein>
    <submittedName>
        <fullName evidence="1">Putative motility protein</fullName>
    </submittedName>
</protein>
<dbReference type="Pfam" id="PF14070">
    <property type="entry name" value="YjfB_motility"/>
    <property type="match status" value="1"/>
</dbReference>
<evidence type="ECO:0000313" key="2">
    <source>
        <dbReference type="Proteomes" id="UP000184184"/>
    </source>
</evidence>
<gene>
    <name evidence="1" type="ORF">SAMN05216179_1442</name>
</gene>
<proteinExistence type="predicted"/>
<dbReference type="RefSeq" id="WP_073201138.1">
    <property type="nucleotide sequence ID" value="NZ_FRCZ01000002.1"/>
</dbReference>
<organism evidence="1 2">
    <name type="scientific">Gracilibacillus kekensis</name>
    <dbReference type="NCBI Taxonomy" id="1027249"/>
    <lineage>
        <taxon>Bacteria</taxon>
        <taxon>Bacillati</taxon>
        <taxon>Bacillota</taxon>
        <taxon>Bacilli</taxon>
        <taxon>Bacillales</taxon>
        <taxon>Bacillaceae</taxon>
        <taxon>Gracilibacillus</taxon>
    </lineage>
</organism>
<dbReference type="EMBL" id="FRCZ01000002">
    <property type="protein sequence ID" value="SHM96534.1"/>
    <property type="molecule type" value="Genomic_DNA"/>
</dbReference>
<dbReference type="InterPro" id="IPR025906">
    <property type="entry name" value="YjfB_motility"/>
</dbReference>
<sequence>MDVAAMSVVMNQAQVKQQTSVSLMDKALDQAEAQSSNMIKMLESSVQPHLGSNIDVKG</sequence>
<evidence type="ECO:0000313" key="1">
    <source>
        <dbReference type="EMBL" id="SHM96534.1"/>
    </source>
</evidence>
<keyword evidence="2" id="KW-1185">Reference proteome</keyword>
<dbReference type="AlphaFoldDB" id="A0A1M7MZM8"/>
<dbReference type="STRING" id="1027249.SAMN05216179_1442"/>
<dbReference type="OrthoDB" id="1924973at2"/>
<dbReference type="Proteomes" id="UP000184184">
    <property type="component" value="Unassembled WGS sequence"/>
</dbReference>
<accession>A0A1M7MZM8</accession>
<name>A0A1M7MZM8_9BACI</name>
<reference evidence="1 2" key="1">
    <citation type="submission" date="2016-11" db="EMBL/GenBank/DDBJ databases">
        <authorList>
            <person name="Jaros S."/>
            <person name="Januszkiewicz K."/>
            <person name="Wedrychowicz H."/>
        </authorList>
    </citation>
    <scope>NUCLEOTIDE SEQUENCE [LARGE SCALE GENOMIC DNA]</scope>
    <source>
        <strain evidence="1 2">CGMCC 1.10681</strain>
    </source>
</reference>